<keyword evidence="3" id="KW-1185">Reference proteome</keyword>
<evidence type="ECO:0000313" key="3">
    <source>
        <dbReference type="Proteomes" id="UP000242875"/>
    </source>
</evidence>
<name>A0A261Y0C1_9FUNG</name>
<dbReference type="AlphaFoldDB" id="A0A261Y0C1"/>
<dbReference type="PANTHER" id="PTHR39476">
    <property type="entry name" value="NADH:UBIQUINONE OXIDOREDUCTASE 6.6KD SUBUNIT"/>
    <property type="match status" value="1"/>
</dbReference>
<dbReference type="Proteomes" id="UP000242875">
    <property type="component" value="Unassembled WGS sequence"/>
</dbReference>
<evidence type="ECO:0008006" key="4">
    <source>
        <dbReference type="Google" id="ProtNLM"/>
    </source>
</evidence>
<keyword evidence="1" id="KW-0812">Transmembrane</keyword>
<feature type="transmembrane region" description="Helical" evidence="1">
    <location>
        <begin position="35"/>
        <end position="54"/>
    </location>
</feature>
<dbReference type="PANTHER" id="PTHR39476:SF1">
    <property type="entry name" value="NADH DEHYDROGENASE [UBIQUINONE] 1 BETA SUBCOMPLEX SUBUNIT 4"/>
    <property type="match status" value="1"/>
</dbReference>
<protein>
    <recommendedName>
        <fullName evidence="4">NADH-ubiquinone oxidoreductase B15 subunit</fullName>
    </recommendedName>
</protein>
<proteinExistence type="predicted"/>
<evidence type="ECO:0000313" key="2">
    <source>
        <dbReference type="EMBL" id="OZJ04069.1"/>
    </source>
</evidence>
<keyword evidence="1" id="KW-0472">Membrane</keyword>
<comment type="caution">
    <text evidence="2">The sequence shown here is derived from an EMBL/GenBank/DDBJ whole genome shotgun (WGS) entry which is preliminary data.</text>
</comment>
<accession>A0A261Y0C1</accession>
<reference evidence="2 3" key="1">
    <citation type="journal article" date="2017" name="Mycologia">
        <title>Bifiguratus adelaidae, gen. et sp. nov., a new member of Mucoromycotina in endophytic and soil-dwelling habitats.</title>
        <authorList>
            <person name="Torres-Cruz T.J."/>
            <person name="Billingsley Tobias T.L."/>
            <person name="Almatruk M."/>
            <person name="Hesse C."/>
            <person name="Kuske C.R."/>
            <person name="Desiro A."/>
            <person name="Benucci G.M."/>
            <person name="Bonito G."/>
            <person name="Stajich J.E."/>
            <person name="Dunlap C."/>
            <person name="Arnold A.E."/>
            <person name="Porras-Alfaro A."/>
        </authorList>
    </citation>
    <scope>NUCLEOTIDE SEQUENCE [LARGE SCALE GENOMIC DNA]</scope>
    <source>
        <strain evidence="2 3">AZ0501</strain>
    </source>
</reference>
<gene>
    <name evidence="2" type="ORF">BZG36_04661</name>
</gene>
<evidence type="ECO:0000256" key="1">
    <source>
        <dbReference type="SAM" id="Phobius"/>
    </source>
</evidence>
<keyword evidence="1" id="KW-1133">Transmembrane helix</keyword>
<sequence length="82" mass="9563">MAGDDHLLRVDPEIEKWAHMRENTHKYFGWSRKTVRLTMAWAVAVPVALTYLAYKTDDRWNFTAGQTKAEINKQKPQAEEEA</sequence>
<dbReference type="EMBL" id="MVBO01000055">
    <property type="protein sequence ID" value="OZJ04069.1"/>
    <property type="molecule type" value="Genomic_DNA"/>
</dbReference>
<organism evidence="2 3">
    <name type="scientific">Bifiguratus adelaidae</name>
    <dbReference type="NCBI Taxonomy" id="1938954"/>
    <lineage>
        <taxon>Eukaryota</taxon>
        <taxon>Fungi</taxon>
        <taxon>Fungi incertae sedis</taxon>
        <taxon>Mucoromycota</taxon>
        <taxon>Mucoromycotina</taxon>
        <taxon>Endogonomycetes</taxon>
        <taxon>Endogonales</taxon>
        <taxon>Endogonales incertae sedis</taxon>
        <taxon>Bifiguratus</taxon>
    </lineage>
</organism>
<dbReference type="OrthoDB" id="15108at2759"/>